<protein>
    <submittedName>
        <fullName evidence="2">Nucleotidyltransferase domain protein</fullName>
    </submittedName>
</protein>
<dbReference type="CDD" id="cd05403">
    <property type="entry name" value="NT_KNTase_like"/>
    <property type="match status" value="1"/>
</dbReference>
<gene>
    <name evidence="2" type="ORF">BILFYP9_00194</name>
</gene>
<dbReference type="AlphaFoldDB" id="A0A6N2XLH0"/>
<keyword evidence="2" id="KW-0808">Transferase</keyword>
<dbReference type="RefSeq" id="WP_138293011.1">
    <property type="nucleotide sequence ID" value="NZ_BAABZC010000002.1"/>
</dbReference>
<dbReference type="SUPFAM" id="SSF81301">
    <property type="entry name" value="Nucleotidyltransferase"/>
    <property type="match status" value="1"/>
</dbReference>
<dbReference type="Pfam" id="PF18765">
    <property type="entry name" value="Polbeta"/>
    <property type="match status" value="1"/>
</dbReference>
<dbReference type="InterPro" id="IPR043519">
    <property type="entry name" value="NT_sf"/>
</dbReference>
<name>A0A6N2XLH0_9BACE</name>
<proteinExistence type="predicted"/>
<accession>A0A6N2XLH0</accession>
<dbReference type="InterPro" id="IPR041633">
    <property type="entry name" value="Polbeta"/>
</dbReference>
<feature type="domain" description="Polymerase beta nucleotidyltransferase" evidence="1">
    <location>
        <begin position="12"/>
        <end position="102"/>
    </location>
</feature>
<dbReference type="EMBL" id="CACRSU010000054">
    <property type="protein sequence ID" value="VYT55072.1"/>
    <property type="molecule type" value="Genomic_DNA"/>
</dbReference>
<dbReference type="GO" id="GO:0016740">
    <property type="term" value="F:transferase activity"/>
    <property type="evidence" value="ECO:0007669"/>
    <property type="project" value="UniProtKB-KW"/>
</dbReference>
<sequence>MYGLSDIVIADICSVLEKHANIEKAVIFGSRAKGNYGEGSDIDLAIVGNDISFNQLMDINIQIEDLGLLYKVDVIDYNKNIGTPIGDHINRVGLLFYEKKREVI</sequence>
<dbReference type="Gene3D" id="3.30.460.10">
    <property type="entry name" value="Beta Polymerase, domain 2"/>
    <property type="match status" value="1"/>
</dbReference>
<evidence type="ECO:0000313" key="2">
    <source>
        <dbReference type="EMBL" id="VYT55072.1"/>
    </source>
</evidence>
<organism evidence="2">
    <name type="scientific">Bacteroides intestinalis</name>
    <dbReference type="NCBI Taxonomy" id="329854"/>
    <lineage>
        <taxon>Bacteria</taxon>
        <taxon>Pseudomonadati</taxon>
        <taxon>Bacteroidota</taxon>
        <taxon>Bacteroidia</taxon>
        <taxon>Bacteroidales</taxon>
        <taxon>Bacteroidaceae</taxon>
        <taxon>Bacteroides</taxon>
    </lineage>
</organism>
<evidence type="ECO:0000259" key="1">
    <source>
        <dbReference type="Pfam" id="PF18765"/>
    </source>
</evidence>
<reference evidence="2" key="1">
    <citation type="submission" date="2019-11" db="EMBL/GenBank/DDBJ databases">
        <authorList>
            <person name="Feng L."/>
        </authorList>
    </citation>
    <scope>NUCLEOTIDE SEQUENCE</scope>
    <source>
        <strain evidence="2">BintestinalisLFYP9</strain>
    </source>
</reference>